<evidence type="ECO:0000313" key="2">
    <source>
        <dbReference type="EMBL" id="KAF4695879.1"/>
    </source>
</evidence>
<keyword evidence="1" id="KW-0732">Signal</keyword>
<protein>
    <submittedName>
        <fullName evidence="2">Uncharacterized protein</fullName>
    </submittedName>
</protein>
<reference evidence="2 3" key="1">
    <citation type="submission" date="2020-04" db="EMBL/GenBank/DDBJ databases">
        <title>Perkinsus olseni comparative genomics.</title>
        <authorList>
            <person name="Bogema D.R."/>
        </authorList>
    </citation>
    <scope>NUCLEOTIDE SEQUENCE [LARGE SCALE GENOMIC DNA]</scope>
    <source>
        <strain evidence="2">00978-12</strain>
    </source>
</reference>
<dbReference type="EMBL" id="JABANP010000016">
    <property type="protein sequence ID" value="KAF4695879.1"/>
    <property type="molecule type" value="Genomic_DNA"/>
</dbReference>
<proteinExistence type="predicted"/>
<name>A0A7J6PIB5_PEROL</name>
<sequence length="262" mass="28888">MTRLLVIFATVAGTLSIQTDPLMNEAVANFTALLGNPDVHKFIDKVMMDAPPPPSPGGRELDEDLGGEVLASSKDDYPFCSNCKTIQSTAISAYFQQQITDICRGPGGARSSSTEAFCYFLKEEIPELNQVLNGYIFVRSRALQLAISTCIGRGQCPTEDAYNAFFNPIVPGRLVDFTRFKHCPSSYQSLRNIDFCFALVTIEMLLFAYSEVLVACDKQVAEGLDEFCGYIKTDVAFGIGLVFGYVGVYEQATGYCVRDRCW</sequence>
<gene>
    <name evidence="2" type="ORF">FOZ60_003046</name>
</gene>
<comment type="caution">
    <text evidence="2">The sequence shown here is derived from an EMBL/GenBank/DDBJ whole genome shotgun (WGS) entry which is preliminary data.</text>
</comment>
<feature type="chain" id="PRO_5029791614" evidence="1">
    <location>
        <begin position="17"/>
        <end position="262"/>
    </location>
</feature>
<feature type="signal peptide" evidence="1">
    <location>
        <begin position="1"/>
        <end position="16"/>
    </location>
</feature>
<dbReference type="Proteomes" id="UP000541610">
    <property type="component" value="Unassembled WGS sequence"/>
</dbReference>
<evidence type="ECO:0000256" key="1">
    <source>
        <dbReference type="SAM" id="SignalP"/>
    </source>
</evidence>
<evidence type="ECO:0000313" key="3">
    <source>
        <dbReference type="Proteomes" id="UP000541610"/>
    </source>
</evidence>
<dbReference type="AlphaFoldDB" id="A0A7J6PIB5"/>
<accession>A0A7J6PIB5</accession>
<organism evidence="2 3">
    <name type="scientific">Perkinsus olseni</name>
    <name type="common">Perkinsus atlanticus</name>
    <dbReference type="NCBI Taxonomy" id="32597"/>
    <lineage>
        <taxon>Eukaryota</taxon>
        <taxon>Sar</taxon>
        <taxon>Alveolata</taxon>
        <taxon>Perkinsozoa</taxon>
        <taxon>Perkinsea</taxon>
        <taxon>Perkinsida</taxon>
        <taxon>Perkinsidae</taxon>
        <taxon>Perkinsus</taxon>
    </lineage>
</organism>